<accession>A0A835NH55</accession>
<feature type="compositionally biased region" description="Low complexity" evidence="1">
    <location>
        <begin position="19"/>
        <end position="29"/>
    </location>
</feature>
<gene>
    <name evidence="3" type="ORF">IHE44_0011077</name>
    <name evidence="2" type="ORF">IHE44_006970</name>
</gene>
<evidence type="ECO:0000313" key="2">
    <source>
        <dbReference type="EMBL" id="KAG0114911.1"/>
    </source>
</evidence>
<evidence type="ECO:0000313" key="4">
    <source>
        <dbReference type="Proteomes" id="UP000618051"/>
    </source>
</evidence>
<protein>
    <submittedName>
        <fullName evidence="2">Uncharacterized protein</fullName>
    </submittedName>
</protein>
<reference evidence="3" key="3">
    <citation type="submission" date="2022-01" db="EMBL/GenBank/DDBJ databases">
        <authorList>
            <person name="Rubenstein D.R."/>
        </authorList>
    </citation>
    <scope>NUCLEOTIDE SEQUENCE</scope>
    <source>
        <strain evidence="3">SS15</strain>
        <tissue evidence="3">Liver</tissue>
    </source>
</reference>
<comment type="caution">
    <text evidence="2">The sequence shown here is derived from an EMBL/GenBank/DDBJ whole genome shotgun (WGS) entry which is preliminary data.</text>
</comment>
<evidence type="ECO:0000313" key="3">
    <source>
        <dbReference type="EMBL" id="KAI1239653.1"/>
    </source>
</evidence>
<reference evidence="3 4" key="2">
    <citation type="journal article" date="2021" name="J. Hered.">
        <title>Feather Gene Expression Elucidates the Developmental Basis of Plumage Iridescence in African Starlings.</title>
        <authorList>
            <person name="Rubenstein D.R."/>
            <person name="Corvelo A."/>
            <person name="MacManes M.D."/>
            <person name="Maia R."/>
            <person name="Narzisi G."/>
            <person name="Rousaki A."/>
            <person name="Vandenabeele P."/>
            <person name="Shawkey M.D."/>
            <person name="Solomon J."/>
        </authorList>
    </citation>
    <scope>NUCLEOTIDE SEQUENCE [LARGE SCALE GENOMIC DNA]</scope>
    <source>
        <strain evidence="3">SS15</strain>
    </source>
</reference>
<keyword evidence="4" id="KW-1185">Reference proteome</keyword>
<reference evidence="2" key="1">
    <citation type="submission" date="2020-10" db="EMBL/GenBank/DDBJ databases">
        <title>Feather gene expression reveals the developmental basis of iridescence in African starlings.</title>
        <authorList>
            <person name="Rubenstein D.R."/>
        </authorList>
    </citation>
    <scope>NUCLEOTIDE SEQUENCE</scope>
    <source>
        <strain evidence="2">SS15</strain>
        <tissue evidence="2">Liver</tissue>
    </source>
</reference>
<proteinExistence type="predicted"/>
<sequence length="115" mass="12042">MGACRPPGSSTGCPHSVRGSTASAGSSSARPRCPAVSPGPPSSGDSLRTGTPLSRPSSRGEWLAALTRSWKWCWSLPGLPSLRRSRACWPTMTGSSSGISPSLTCCRQWKGRIRA</sequence>
<dbReference type="Proteomes" id="UP000618051">
    <property type="component" value="Unassembled WGS sequence"/>
</dbReference>
<dbReference type="EMBL" id="JADDUC020000004">
    <property type="protein sequence ID" value="KAI1239653.1"/>
    <property type="molecule type" value="Genomic_DNA"/>
</dbReference>
<feature type="compositionally biased region" description="Polar residues" evidence="1">
    <location>
        <begin position="43"/>
        <end position="57"/>
    </location>
</feature>
<name>A0A835NH55_9PASS</name>
<feature type="region of interest" description="Disordered" evidence="1">
    <location>
        <begin position="1"/>
        <end position="58"/>
    </location>
</feature>
<dbReference type="EMBL" id="JADDUC010000250">
    <property type="protein sequence ID" value="KAG0114911.1"/>
    <property type="molecule type" value="Genomic_DNA"/>
</dbReference>
<dbReference type="AlphaFoldDB" id="A0A835NH55"/>
<evidence type="ECO:0000256" key="1">
    <source>
        <dbReference type="SAM" id="MobiDB-lite"/>
    </source>
</evidence>
<organism evidence="2">
    <name type="scientific">Lamprotornis superbus</name>
    <dbReference type="NCBI Taxonomy" id="245042"/>
    <lineage>
        <taxon>Eukaryota</taxon>
        <taxon>Metazoa</taxon>
        <taxon>Chordata</taxon>
        <taxon>Craniata</taxon>
        <taxon>Vertebrata</taxon>
        <taxon>Euteleostomi</taxon>
        <taxon>Archelosauria</taxon>
        <taxon>Archosauria</taxon>
        <taxon>Dinosauria</taxon>
        <taxon>Saurischia</taxon>
        <taxon>Theropoda</taxon>
        <taxon>Coelurosauria</taxon>
        <taxon>Aves</taxon>
        <taxon>Neognathae</taxon>
        <taxon>Neoaves</taxon>
        <taxon>Telluraves</taxon>
        <taxon>Australaves</taxon>
        <taxon>Passeriformes</taxon>
        <taxon>Sturnidae</taxon>
        <taxon>Lamprotornis</taxon>
    </lineage>
</organism>